<feature type="transmembrane region" description="Helical" evidence="1">
    <location>
        <begin position="21"/>
        <end position="40"/>
    </location>
</feature>
<organism evidence="2 3">
    <name type="scientific">Prosthecochloris marina</name>
    <dbReference type="NCBI Taxonomy" id="2017681"/>
    <lineage>
        <taxon>Bacteria</taxon>
        <taxon>Pseudomonadati</taxon>
        <taxon>Chlorobiota</taxon>
        <taxon>Chlorobiia</taxon>
        <taxon>Chlorobiales</taxon>
        <taxon>Chlorobiaceae</taxon>
        <taxon>Prosthecochloris</taxon>
    </lineage>
</organism>
<keyword evidence="3" id="KW-1185">Reference proteome</keyword>
<protein>
    <submittedName>
        <fullName evidence="2">Uncharacterized protein</fullName>
    </submittedName>
</protein>
<dbReference type="Proteomes" id="UP000246278">
    <property type="component" value="Unassembled WGS sequence"/>
</dbReference>
<comment type="caution">
    <text evidence="2">The sequence shown here is derived from an EMBL/GenBank/DDBJ whole genome shotgun (WGS) entry which is preliminary data.</text>
</comment>
<keyword evidence="1" id="KW-0472">Membrane</keyword>
<dbReference type="InterPro" id="IPR025975">
    <property type="entry name" value="Polysacc_lyase"/>
</dbReference>
<keyword evidence="1" id="KW-0812">Transmembrane</keyword>
<gene>
    <name evidence="2" type="ORF">CR164_05845</name>
</gene>
<sequence length="331" mass="37258">MVYFAQGKASSSTLYHILMKNIRVLSSLVVSVFLLVLITACDSGTNPLIPEENGQTFIGQLPHAAKSKILWFCDYEDGTFVKWEDQGTGTYYAGGGIFITDEQNTDYGIVSNYTYSGNNASFASIDNAIQPGNSKAVRFMRWTDKAWNENGDYFPDEAYYSVFMRFPEEYDPTKDSGNDPNNDGGWWNVFQFKSDNNDGSQPVVLLDIYNDGSGMFFGLIVKDYQNDNSSNHTQEYSVQANPLLIEPNKWIHVEAYYKKSKDYSGRVIVWQNGVKIFEKENIRTVLPPGETAVWGIGNYTDYIGSGTEAGKAIIYFDDAIVSEVRVSQYLD</sequence>
<evidence type="ECO:0000313" key="3">
    <source>
        <dbReference type="Proteomes" id="UP000246278"/>
    </source>
</evidence>
<dbReference type="Pfam" id="PF14099">
    <property type="entry name" value="Polysacc_lyase"/>
    <property type="match status" value="1"/>
</dbReference>
<reference evidence="3" key="1">
    <citation type="submission" date="2017-10" db="EMBL/GenBank/DDBJ databases">
        <authorList>
            <person name="Gaisin V.A."/>
            <person name="Rysina M.S."/>
            <person name="Grouzdev D.S."/>
        </authorList>
    </citation>
    <scope>NUCLEOTIDE SEQUENCE [LARGE SCALE GENOMIC DNA]</scope>
    <source>
        <strain evidence="3">V1</strain>
    </source>
</reference>
<dbReference type="Gene3D" id="2.60.120.200">
    <property type="match status" value="1"/>
</dbReference>
<dbReference type="EMBL" id="PDNZ01000003">
    <property type="protein sequence ID" value="PWW82509.1"/>
    <property type="molecule type" value="Genomic_DNA"/>
</dbReference>
<dbReference type="InterPro" id="IPR013320">
    <property type="entry name" value="ConA-like_dom_sf"/>
</dbReference>
<evidence type="ECO:0000256" key="1">
    <source>
        <dbReference type="SAM" id="Phobius"/>
    </source>
</evidence>
<keyword evidence="1" id="KW-1133">Transmembrane helix</keyword>
<evidence type="ECO:0000313" key="2">
    <source>
        <dbReference type="EMBL" id="PWW82509.1"/>
    </source>
</evidence>
<name>A0A317T715_9CHLB</name>
<dbReference type="OrthoDB" id="836757at2"/>
<dbReference type="SUPFAM" id="SSF49899">
    <property type="entry name" value="Concanavalin A-like lectins/glucanases"/>
    <property type="match status" value="1"/>
</dbReference>
<dbReference type="AlphaFoldDB" id="A0A317T715"/>
<accession>A0A317T715</accession>
<proteinExistence type="predicted"/>